<dbReference type="Pfam" id="PF00361">
    <property type="entry name" value="Proton_antipo_M"/>
    <property type="match status" value="1"/>
</dbReference>
<dbReference type="OrthoDB" id="9768329at2"/>
<keyword evidence="3" id="KW-0472">Membrane</keyword>
<evidence type="ECO:0000313" key="6">
    <source>
        <dbReference type="Proteomes" id="UP000249065"/>
    </source>
</evidence>
<feature type="domain" description="NADH:quinone oxidoreductase/Mrp antiporter transmembrane" evidence="4">
    <location>
        <begin position="120"/>
        <end position="342"/>
    </location>
</feature>
<feature type="transmembrane region" description="Helical" evidence="3">
    <location>
        <begin position="234"/>
        <end position="253"/>
    </location>
</feature>
<dbReference type="EMBL" id="QLIX01000005">
    <property type="protein sequence ID" value="RAI59208.1"/>
    <property type="molecule type" value="Genomic_DNA"/>
</dbReference>
<feature type="transmembrane region" description="Helical" evidence="3">
    <location>
        <begin position="103"/>
        <end position="120"/>
    </location>
</feature>
<evidence type="ECO:0000256" key="3">
    <source>
        <dbReference type="SAM" id="Phobius"/>
    </source>
</evidence>
<dbReference type="AlphaFoldDB" id="A0A327MGA9"/>
<feature type="transmembrane region" description="Helical" evidence="3">
    <location>
        <begin position="469"/>
        <end position="487"/>
    </location>
</feature>
<evidence type="ECO:0000313" key="5">
    <source>
        <dbReference type="EMBL" id="RAI59208.1"/>
    </source>
</evidence>
<feature type="transmembrane region" description="Helical" evidence="3">
    <location>
        <begin position="200"/>
        <end position="222"/>
    </location>
</feature>
<evidence type="ECO:0000256" key="1">
    <source>
        <dbReference type="ARBA" id="ARBA00004127"/>
    </source>
</evidence>
<feature type="transmembrane region" description="Helical" evidence="3">
    <location>
        <begin position="353"/>
        <end position="376"/>
    </location>
</feature>
<feature type="transmembrane region" description="Helical" evidence="3">
    <location>
        <begin position="526"/>
        <end position="547"/>
    </location>
</feature>
<keyword evidence="5" id="KW-0830">Ubiquinone</keyword>
<feature type="transmembrane region" description="Helical" evidence="3">
    <location>
        <begin position="33"/>
        <end position="52"/>
    </location>
</feature>
<evidence type="ECO:0000259" key="4">
    <source>
        <dbReference type="Pfam" id="PF00361"/>
    </source>
</evidence>
<keyword evidence="3" id="KW-1133">Transmembrane helix</keyword>
<feature type="transmembrane region" description="Helical" evidence="3">
    <location>
        <begin position="6"/>
        <end position="26"/>
    </location>
</feature>
<dbReference type="Proteomes" id="UP000249065">
    <property type="component" value="Unassembled WGS sequence"/>
</dbReference>
<protein>
    <submittedName>
        <fullName evidence="5">NADH/ubiquinone/plastoquinone (Complex I)</fullName>
    </submittedName>
</protein>
<organism evidence="5 6">
    <name type="scientific">Roseicella frigidaeris</name>
    <dbReference type="NCBI Taxonomy" id="2230885"/>
    <lineage>
        <taxon>Bacteria</taxon>
        <taxon>Pseudomonadati</taxon>
        <taxon>Pseudomonadota</taxon>
        <taxon>Alphaproteobacteria</taxon>
        <taxon>Acetobacterales</taxon>
        <taxon>Roseomonadaceae</taxon>
        <taxon>Roseicella</taxon>
    </lineage>
</organism>
<reference evidence="6" key="1">
    <citation type="submission" date="2018-06" db="EMBL/GenBank/DDBJ databases">
        <authorList>
            <person name="Khan S.A."/>
        </authorList>
    </citation>
    <scope>NUCLEOTIDE SEQUENCE [LARGE SCALE GENOMIC DNA]</scope>
    <source>
        <strain evidence="6">DB-1506</strain>
    </source>
</reference>
<dbReference type="PRINTS" id="PR01437">
    <property type="entry name" value="NUOXDRDTASE4"/>
</dbReference>
<dbReference type="GO" id="GO:0008137">
    <property type="term" value="F:NADH dehydrogenase (ubiquinone) activity"/>
    <property type="evidence" value="ECO:0007669"/>
    <property type="project" value="InterPro"/>
</dbReference>
<dbReference type="InterPro" id="IPR003918">
    <property type="entry name" value="NADH_UbQ_OxRdtase"/>
</dbReference>
<dbReference type="GO" id="GO:0012505">
    <property type="term" value="C:endomembrane system"/>
    <property type="evidence" value="ECO:0007669"/>
    <property type="project" value="UniProtKB-SubCell"/>
</dbReference>
<dbReference type="InterPro" id="IPR050616">
    <property type="entry name" value="CPA3_Na-H_Antiporter_A"/>
</dbReference>
<comment type="subcellular location">
    <subcellularLocation>
        <location evidence="1">Endomembrane system</location>
        <topology evidence="1">Multi-pass membrane protein</topology>
    </subcellularLocation>
    <subcellularLocation>
        <location evidence="2">Membrane</location>
        <topology evidence="2">Multi-pass membrane protein</topology>
    </subcellularLocation>
</comment>
<feature type="transmembrane region" description="Helical" evidence="3">
    <location>
        <begin position="388"/>
        <end position="408"/>
    </location>
</feature>
<dbReference type="GO" id="GO:0016020">
    <property type="term" value="C:membrane"/>
    <property type="evidence" value="ECO:0007669"/>
    <property type="project" value="UniProtKB-SubCell"/>
</dbReference>
<sequence length="550" mass="55249">MTGAQGLMVLTLAAPLALLLACLWPAPRRRVPGLLWLAPLPGLLAALFAAGAPPLVMDGAGLRLTLALDAPSALLLGAAALLWSAAGAYAPAYLGRQAGLERFAVWWLVTLWGSLGVFLAGDLVTFYLTFAAVSLAAFGLIVQDGTPRARRAGEITLLLAVMGEVCLLLAFALLADAVPTSSLAIADAVAALPGSPARGLILGLLVAGFGLKAGLVPLHVWLPLAHPAAPMPASAVLSGAIVKAGIIGLLRFLPADGALEGWGDGLAALGLFTAFWAVGCGITQTNPKTVLAYSTVSQMGVTVAALGMGLALAVPGTAMAVAFYAMHHVLAKGALFLAVGLAGAVGGARRTGLLLLPALFLALGFGGLPGSGGALAKLAVKPQLDAGLVGALAALSAAGSTLLMLHFIRRLASLPPADATARPSWVPLLAWLGMAGAAVLGPWVLFGAIGPGDPWLGDSWEALAKDPVGLLWPVLLGAVLALLLGRWGGHLPTVPEGDLLVLAGRVGRGGAIIGAAVSHLEKRLRAWPTAGLALLVLVLALFGALLAGAG</sequence>
<feature type="transmembrane region" description="Helical" evidence="3">
    <location>
        <begin position="428"/>
        <end position="449"/>
    </location>
</feature>
<accession>A0A327MGA9</accession>
<keyword evidence="2 3" id="KW-0812">Transmembrane</keyword>
<dbReference type="InterPro" id="IPR001750">
    <property type="entry name" value="ND/Mrp_TM"/>
</dbReference>
<comment type="caution">
    <text evidence="5">The sequence shown here is derived from an EMBL/GenBank/DDBJ whole genome shotgun (WGS) entry which is preliminary data.</text>
</comment>
<evidence type="ECO:0000256" key="2">
    <source>
        <dbReference type="RuleBase" id="RU000320"/>
    </source>
</evidence>
<dbReference type="PANTHER" id="PTHR43373:SF1">
    <property type="entry name" value="NA(+)_H(+) ANTIPORTER SUBUNIT A"/>
    <property type="match status" value="1"/>
</dbReference>
<feature type="transmembrane region" description="Helical" evidence="3">
    <location>
        <begin position="72"/>
        <end position="91"/>
    </location>
</feature>
<feature type="transmembrane region" description="Helical" evidence="3">
    <location>
        <begin position="325"/>
        <end position="346"/>
    </location>
</feature>
<dbReference type="PANTHER" id="PTHR43373">
    <property type="entry name" value="NA(+)/H(+) ANTIPORTER SUBUNIT"/>
    <property type="match status" value="1"/>
</dbReference>
<feature type="transmembrane region" description="Helical" evidence="3">
    <location>
        <begin position="126"/>
        <end position="143"/>
    </location>
</feature>
<dbReference type="RefSeq" id="WP_111469466.1">
    <property type="nucleotide sequence ID" value="NZ_QLIX01000005.1"/>
</dbReference>
<gene>
    <name evidence="5" type="ORF">DOO78_09210</name>
</gene>
<name>A0A327MGA9_9PROT</name>
<proteinExistence type="predicted"/>
<dbReference type="GO" id="GO:0042773">
    <property type="term" value="P:ATP synthesis coupled electron transport"/>
    <property type="evidence" value="ECO:0007669"/>
    <property type="project" value="InterPro"/>
</dbReference>
<feature type="transmembrane region" description="Helical" evidence="3">
    <location>
        <begin position="155"/>
        <end position="175"/>
    </location>
</feature>
<feature type="transmembrane region" description="Helical" evidence="3">
    <location>
        <begin position="265"/>
        <end position="283"/>
    </location>
</feature>
<keyword evidence="6" id="KW-1185">Reference proteome</keyword>